<protein>
    <submittedName>
        <fullName evidence="5">Pentatricopeptide repeat-containing protein At1g12775, mitochondrial-like</fullName>
    </submittedName>
</protein>
<evidence type="ECO:0000256" key="3">
    <source>
        <dbReference type="PROSITE-ProRule" id="PRU00708"/>
    </source>
</evidence>
<dbReference type="Proteomes" id="UP000818029">
    <property type="component" value="Chromosome A10"/>
</dbReference>
<gene>
    <name evidence="5" type="primary">LOC121208128</name>
</gene>
<feature type="repeat" description="PPR" evidence="3">
    <location>
        <begin position="21"/>
        <end position="56"/>
    </location>
</feature>
<dbReference type="InterPro" id="IPR011990">
    <property type="entry name" value="TPR-like_helical_dom_sf"/>
</dbReference>
<keyword evidence="4" id="KW-1185">Reference proteome</keyword>
<dbReference type="PANTHER" id="PTHR46128">
    <property type="entry name" value="MITOCHONDRIAL GROUP I INTRON SPLICING FACTOR CCM1"/>
    <property type="match status" value="1"/>
</dbReference>
<accession>A0ABM2YXD4</accession>
<name>A0ABM2YXD4_GOSHI</name>
<comment type="similarity">
    <text evidence="1">Belongs to the PPR family. P subfamily.</text>
</comment>
<feature type="repeat" description="PPR" evidence="3">
    <location>
        <begin position="92"/>
        <end position="126"/>
    </location>
</feature>
<feature type="repeat" description="PPR" evidence="3">
    <location>
        <begin position="57"/>
        <end position="91"/>
    </location>
</feature>
<dbReference type="Pfam" id="PF13041">
    <property type="entry name" value="PPR_2"/>
    <property type="match status" value="1"/>
</dbReference>
<proteinExistence type="inferred from homology"/>
<dbReference type="NCBIfam" id="TIGR00756">
    <property type="entry name" value="PPR"/>
    <property type="match status" value="4"/>
</dbReference>
<dbReference type="InterPro" id="IPR050872">
    <property type="entry name" value="PPR_P_subfamily"/>
</dbReference>
<dbReference type="PROSITE" id="PS51375">
    <property type="entry name" value="PPR"/>
    <property type="match status" value="5"/>
</dbReference>
<dbReference type="InterPro" id="IPR002885">
    <property type="entry name" value="PPR_rpt"/>
</dbReference>
<dbReference type="PANTHER" id="PTHR46128:SF356">
    <property type="entry name" value="PENTACOTRIPEPTIDE-REPEAT REGION OF PRORP DOMAIN-CONTAINING PROTEIN"/>
    <property type="match status" value="1"/>
</dbReference>
<dbReference type="Gene3D" id="1.25.40.10">
    <property type="entry name" value="Tetratricopeptide repeat domain"/>
    <property type="match status" value="2"/>
</dbReference>
<evidence type="ECO:0000256" key="1">
    <source>
        <dbReference type="ARBA" id="ARBA00007626"/>
    </source>
</evidence>
<keyword evidence="2" id="KW-0677">Repeat</keyword>
<organism evidence="4 5">
    <name type="scientific">Gossypium hirsutum</name>
    <name type="common">Upland cotton</name>
    <name type="synonym">Gossypium mexicanum</name>
    <dbReference type="NCBI Taxonomy" id="3635"/>
    <lineage>
        <taxon>Eukaryota</taxon>
        <taxon>Viridiplantae</taxon>
        <taxon>Streptophyta</taxon>
        <taxon>Embryophyta</taxon>
        <taxon>Tracheophyta</taxon>
        <taxon>Spermatophyta</taxon>
        <taxon>Magnoliopsida</taxon>
        <taxon>eudicotyledons</taxon>
        <taxon>Gunneridae</taxon>
        <taxon>Pentapetalae</taxon>
        <taxon>rosids</taxon>
        <taxon>malvids</taxon>
        <taxon>Malvales</taxon>
        <taxon>Malvaceae</taxon>
        <taxon>Malvoideae</taxon>
        <taxon>Gossypium</taxon>
    </lineage>
</organism>
<evidence type="ECO:0000256" key="2">
    <source>
        <dbReference type="ARBA" id="ARBA00022737"/>
    </source>
</evidence>
<dbReference type="RefSeq" id="XP_040934558.1">
    <property type="nucleotide sequence ID" value="XM_041078624.1"/>
</dbReference>
<dbReference type="Pfam" id="PF01535">
    <property type="entry name" value="PPR"/>
    <property type="match status" value="3"/>
</dbReference>
<evidence type="ECO:0000313" key="5">
    <source>
        <dbReference type="RefSeq" id="XP_040934558.1"/>
    </source>
</evidence>
<dbReference type="GeneID" id="121208128"/>
<reference evidence="5" key="2">
    <citation type="submission" date="2025-08" db="UniProtKB">
        <authorList>
            <consortium name="RefSeq"/>
        </authorList>
    </citation>
    <scope>IDENTIFICATION</scope>
</reference>
<feature type="repeat" description="PPR" evidence="3">
    <location>
        <begin position="127"/>
        <end position="161"/>
    </location>
</feature>
<sequence length="266" mass="29919">MDRAIEVLELMTGDNVRYPFDNFVCSSVIVGFCKIGKPEVVVRFFENCMNSGALKPNVVTYTALLSSFNLLGKFDEGCELVYSMKKEGLALDAILYSCWILGYFRNGCLMEALRKYREMVERGINPDTVSYTVLIDGFSKEGSVGKVVGFLKKMLKDGVMPNVITYTAIMLGFCKEGKFEKAFRLFKEVQTAADGHSTENCLAFKRRVQGLIDAGILRFDGTSGTAENPFPNHTEGNVSAVGEEDKRQSRRWVTEIKTPLPRIWRY</sequence>
<evidence type="ECO:0000313" key="4">
    <source>
        <dbReference type="Proteomes" id="UP000818029"/>
    </source>
</evidence>
<reference evidence="4" key="1">
    <citation type="journal article" date="2020" name="Nat. Genet.">
        <title>Genomic diversifications of five Gossypium allopolyploid species and their impact on cotton improvement.</title>
        <authorList>
            <person name="Chen Z.J."/>
            <person name="Sreedasyam A."/>
            <person name="Ando A."/>
            <person name="Song Q."/>
            <person name="De Santiago L.M."/>
            <person name="Hulse-Kemp A.M."/>
            <person name="Ding M."/>
            <person name="Ye W."/>
            <person name="Kirkbride R.C."/>
            <person name="Jenkins J."/>
            <person name="Plott C."/>
            <person name="Lovell J."/>
            <person name="Lin Y.M."/>
            <person name="Vaughn R."/>
            <person name="Liu B."/>
            <person name="Simpson S."/>
            <person name="Scheffler B.E."/>
            <person name="Wen L."/>
            <person name="Saski C.A."/>
            <person name="Grover C.E."/>
            <person name="Hu G."/>
            <person name="Conover J.L."/>
            <person name="Carlson J.W."/>
            <person name="Shu S."/>
            <person name="Boston L.B."/>
            <person name="Williams M."/>
            <person name="Peterson D.G."/>
            <person name="McGee K."/>
            <person name="Jones D.C."/>
            <person name="Wendel J.F."/>
            <person name="Stelly D.M."/>
            <person name="Grimwood J."/>
            <person name="Schmutz J."/>
        </authorList>
    </citation>
    <scope>NUCLEOTIDE SEQUENCE [LARGE SCALE GENOMIC DNA]</scope>
    <source>
        <strain evidence="4">cv. TM-1</strain>
    </source>
</reference>
<feature type="repeat" description="PPR" evidence="3">
    <location>
        <begin position="162"/>
        <end position="192"/>
    </location>
</feature>